<accession>A0A840DKK0</accession>
<keyword evidence="5" id="KW-0067">ATP-binding</keyword>
<evidence type="ECO:0000256" key="5">
    <source>
        <dbReference type="ARBA" id="ARBA00022840"/>
    </source>
</evidence>
<dbReference type="GO" id="GO:0005524">
    <property type="term" value="F:ATP binding"/>
    <property type="evidence" value="ECO:0007669"/>
    <property type="project" value="UniProtKB-KW"/>
</dbReference>
<dbReference type="PANTHER" id="PTHR43085">
    <property type="entry name" value="HEXOKINASE FAMILY MEMBER"/>
    <property type="match status" value="1"/>
</dbReference>
<evidence type="ECO:0000256" key="2">
    <source>
        <dbReference type="ARBA" id="ARBA00022679"/>
    </source>
</evidence>
<organism evidence="7 8">
    <name type="scientific">Canibacter oris</name>
    <dbReference type="NCBI Taxonomy" id="1365628"/>
    <lineage>
        <taxon>Bacteria</taxon>
        <taxon>Bacillati</taxon>
        <taxon>Actinomycetota</taxon>
        <taxon>Actinomycetes</taxon>
        <taxon>Micrococcales</taxon>
        <taxon>Microbacteriaceae</taxon>
        <taxon>Canibacter</taxon>
    </lineage>
</organism>
<dbReference type="InterPro" id="IPR029056">
    <property type="entry name" value="Ribokinase-like"/>
</dbReference>
<gene>
    <name evidence="7" type="ORF">F5897_001565</name>
</gene>
<dbReference type="Pfam" id="PF00294">
    <property type="entry name" value="PfkB"/>
    <property type="match status" value="1"/>
</dbReference>
<name>A0A840DKK0_9MICO</name>
<sequence length="292" mass="31085">MIVCGEALIDLVPAPSGFVARPGGGPFNVAVTAARQGAQLRFVSRLSTDPFGLQLFERLQAEKIDTSLVQRGPQPTTLAVTHLDNDGSANYSFYFENTADRYATPPLVPCRIAYFGTLSLALEPAATRYLALAQTLAKQGVFVAVDPNLRSFTETAAHRDRLLALLPYVSLLKLSSAENDFLGNPTAPIKVVTDGAAGLQLTVSGSTSTHRAPQIQVVDTIGAGDTVMGTFLASVQNHLKQHDSTNLSEELWQVIAQRAATAAAYTCTQTGAEPPTTLQLAAFTKQLQLSQA</sequence>
<evidence type="ECO:0000256" key="3">
    <source>
        <dbReference type="ARBA" id="ARBA00022741"/>
    </source>
</evidence>
<dbReference type="PANTHER" id="PTHR43085:SF1">
    <property type="entry name" value="PSEUDOURIDINE KINASE-RELATED"/>
    <property type="match status" value="1"/>
</dbReference>
<comment type="caution">
    <text evidence="7">The sequence shown here is derived from an EMBL/GenBank/DDBJ whole genome shotgun (WGS) entry which is preliminary data.</text>
</comment>
<dbReference type="RefSeq" id="WP_183305082.1">
    <property type="nucleotide sequence ID" value="NZ_JACIFD010000022.1"/>
</dbReference>
<dbReference type="SUPFAM" id="SSF53613">
    <property type="entry name" value="Ribokinase-like"/>
    <property type="match status" value="1"/>
</dbReference>
<evidence type="ECO:0000259" key="6">
    <source>
        <dbReference type="Pfam" id="PF00294"/>
    </source>
</evidence>
<evidence type="ECO:0000256" key="4">
    <source>
        <dbReference type="ARBA" id="ARBA00022777"/>
    </source>
</evidence>
<dbReference type="EMBL" id="JACIFD010000022">
    <property type="protein sequence ID" value="MBB4072235.1"/>
    <property type="molecule type" value="Genomic_DNA"/>
</dbReference>
<dbReference type="Proteomes" id="UP000571183">
    <property type="component" value="Unassembled WGS sequence"/>
</dbReference>
<comment type="similarity">
    <text evidence="1">Belongs to the carbohydrate kinase PfkB family.</text>
</comment>
<dbReference type="EC" id="2.7.1.4" evidence="7"/>
<dbReference type="CDD" id="cd01167">
    <property type="entry name" value="bac_FRK"/>
    <property type="match status" value="1"/>
</dbReference>
<proteinExistence type="inferred from homology"/>
<keyword evidence="8" id="KW-1185">Reference proteome</keyword>
<keyword evidence="3" id="KW-0547">Nucleotide-binding</keyword>
<dbReference type="InterPro" id="IPR011611">
    <property type="entry name" value="PfkB_dom"/>
</dbReference>
<protein>
    <submittedName>
        <fullName evidence="7">Fructokinase</fullName>
        <ecNumber evidence="7">2.7.1.4</ecNumber>
    </submittedName>
</protein>
<evidence type="ECO:0000256" key="1">
    <source>
        <dbReference type="ARBA" id="ARBA00010688"/>
    </source>
</evidence>
<evidence type="ECO:0000313" key="7">
    <source>
        <dbReference type="EMBL" id="MBB4072235.1"/>
    </source>
</evidence>
<keyword evidence="4 7" id="KW-0418">Kinase</keyword>
<dbReference type="AlphaFoldDB" id="A0A840DKK0"/>
<evidence type="ECO:0000313" key="8">
    <source>
        <dbReference type="Proteomes" id="UP000571183"/>
    </source>
</evidence>
<dbReference type="Gene3D" id="3.40.1190.20">
    <property type="match status" value="1"/>
</dbReference>
<dbReference type="InterPro" id="IPR050306">
    <property type="entry name" value="PfkB_Carbo_kinase"/>
</dbReference>
<keyword evidence="2 7" id="KW-0808">Transferase</keyword>
<feature type="domain" description="Carbohydrate kinase PfkB" evidence="6">
    <location>
        <begin position="5"/>
        <end position="274"/>
    </location>
</feature>
<dbReference type="GO" id="GO:0008865">
    <property type="term" value="F:fructokinase activity"/>
    <property type="evidence" value="ECO:0007669"/>
    <property type="project" value="UniProtKB-EC"/>
</dbReference>
<reference evidence="7" key="1">
    <citation type="submission" date="2020-08" db="EMBL/GenBank/DDBJ databases">
        <title>Sequencing the genomes of 1000 actinobacteria strains.</title>
        <authorList>
            <person name="Klenk H.-P."/>
        </authorList>
    </citation>
    <scope>NUCLEOTIDE SEQUENCE [LARGE SCALE GENOMIC DNA]</scope>
    <source>
        <strain evidence="7">DSM 27064</strain>
    </source>
</reference>